<dbReference type="RefSeq" id="WP_303307472.1">
    <property type="nucleotide sequence ID" value="NZ_JAODOP010000004.1"/>
</dbReference>
<dbReference type="Proteomes" id="UP001337305">
    <property type="component" value="Unassembled WGS sequence"/>
</dbReference>
<reference evidence="1 2" key="1">
    <citation type="submission" date="2022-09" db="EMBL/GenBank/DDBJ databases">
        <title>Genome sequencing of Flavivirga sp. MEBiC05379.</title>
        <authorList>
            <person name="Oh H.-M."/>
            <person name="Kwon K.K."/>
            <person name="Park M.J."/>
            <person name="Yang S.-H."/>
        </authorList>
    </citation>
    <scope>NUCLEOTIDE SEQUENCE [LARGE SCALE GENOMIC DNA]</scope>
    <source>
        <strain evidence="1 2">MEBiC05379</strain>
    </source>
</reference>
<name>A0ABU7XXH2_9FLAO</name>
<evidence type="ECO:0000313" key="2">
    <source>
        <dbReference type="Proteomes" id="UP001337305"/>
    </source>
</evidence>
<dbReference type="InterPro" id="IPR013783">
    <property type="entry name" value="Ig-like_fold"/>
</dbReference>
<organism evidence="1 2">
    <name type="scientific">Flavivirga spongiicola</name>
    <dbReference type="NCBI Taxonomy" id="421621"/>
    <lineage>
        <taxon>Bacteria</taxon>
        <taxon>Pseudomonadati</taxon>
        <taxon>Bacteroidota</taxon>
        <taxon>Flavobacteriia</taxon>
        <taxon>Flavobacteriales</taxon>
        <taxon>Flavobacteriaceae</taxon>
        <taxon>Flavivirga</taxon>
    </lineage>
</organism>
<dbReference type="EMBL" id="JAODOP010000004">
    <property type="protein sequence ID" value="MEF3835179.1"/>
    <property type="molecule type" value="Genomic_DNA"/>
</dbReference>
<protein>
    <recommendedName>
        <fullName evidence="3">Fibronectin type-III domain-containing protein</fullName>
    </recommendedName>
</protein>
<proteinExistence type="predicted"/>
<evidence type="ECO:0000313" key="1">
    <source>
        <dbReference type="EMBL" id="MEF3835179.1"/>
    </source>
</evidence>
<gene>
    <name evidence="1" type="ORF">N1F79_18795</name>
</gene>
<comment type="caution">
    <text evidence="1">The sequence shown here is derived from an EMBL/GenBank/DDBJ whole genome shotgun (WGS) entry which is preliminary data.</text>
</comment>
<evidence type="ECO:0008006" key="3">
    <source>
        <dbReference type="Google" id="ProtNLM"/>
    </source>
</evidence>
<accession>A0ABU7XXH2</accession>
<sequence length="232" mass="25607">MRKYLLYIYLGAIVFNCGGGSDDPEPTPTPKNPEAASLVYPEQNSECTTGTNVTATNSTVEFEWDTSTNTDTYELTLKNLVTTDETKHTSSTNKISLELLKATPYSWYIISKSNSVTNTAQSQTWKFYNAGDGVISYAPFPAEVIAPVNDANIATTDKVTLDWNGSDVDNDIAAYDVYFGTTASPPSFKTNQLESLLEDVSVTSATTYYWYIITKDEQGNNSQSETFKFTIN</sequence>
<keyword evidence="2" id="KW-1185">Reference proteome</keyword>
<dbReference type="Gene3D" id="2.60.40.10">
    <property type="entry name" value="Immunoglobulins"/>
    <property type="match status" value="1"/>
</dbReference>